<dbReference type="SMART" id="SM00332">
    <property type="entry name" value="PP2Cc"/>
    <property type="match status" value="1"/>
</dbReference>
<comment type="catalytic activity">
    <reaction evidence="1">
        <text>O-phospho-L-threonyl-[protein] + H2O = L-threonyl-[protein] + phosphate</text>
        <dbReference type="Rhea" id="RHEA:47004"/>
        <dbReference type="Rhea" id="RHEA-COMP:11060"/>
        <dbReference type="Rhea" id="RHEA-COMP:11605"/>
        <dbReference type="ChEBI" id="CHEBI:15377"/>
        <dbReference type="ChEBI" id="CHEBI:30013"/>
        <dbReference type="ChEBI" id="CHEBI:43474"/>
        <dbReference type="ChEBI" id="CHEBI:61977"/>
        <dbReference type="EC" id="3.1.3.16"/>
    </reaction>
</comment>
<evidence type="ECO:0000313" key="2">
    <source>
        <dbReference type="EMBL" id="PNW81688.1"/>
    </source>
</evidence>
<dbReference type="InterPro" id="IPR039123">
    <property type="entry name" value="PPTC7"/>
</dbReference>
<evidence type="ECO:0000256" key="1">
    <source>
        <dbReference type="RuleBase" id="RU366020"/>
    </source>
</evidence>
<dbReference type="PROSITE" id="PS51746">
    <property type="entry name" value="PPM_2"/>
    <property type="match status" value="1"/>
</dbReference>
<dbReference type="InterPro" id="IPR001932">
    <property type="entry name" value="PPM-type_phosphatase-like_dom"/>
</dbReference>
<dbReference type="AlphaFoldDB" id="A8HY41"/>
<dbReference type="Gene3D" id="3.60.40.10">
    <property type="entry name" value="PPM-type phosphatase domain"/>
    <property type="match status" value="1"/>
</dbReference>
<accession>A8HY41</accession>
<dbReference type="PANTHER" id="PTHR12320:SF1">
    <property type="entry name" value="PROTEIN PHOSPHATASE PTC7 HOMOLOG"/>
    <property type="match status" value="1"/>
</dbReference>
<dbReference type="PANTHER" id="PTHR12320">
    <property type="entry name" value="PROTEIN PHOSPHATASE 2C"/>
    <property type="match status" value="1"/>
</dbReference>
<evidence type="ECO:0000313" key="3">
    <source>
        <dbReference type="Proteomes" id="UP000006906"/>
    </source>
</evidence>
<reference evidence="2 3" key="1">
    <citation type="journal article" date="2007" name="Science">
        <title>The Chlamydomonas genome reveals the evolution of key animal and plant functions.</title>
        <authorList>
            <person name="Merchant S.S."/>
            <person name="Prochnik S.E."/>
            <person name="Vallon O."/>
            <person name="Harris E.H."/>
            <person name="Karpowicz S.J."/>
            <person name="Witman G.B."/>
            <person name="Terry A."/>
            <person name="Salamov A."/>
            <person name="Fritz-Laylin L.K."/>
            <person name="Marechal-Drouard L."/>
            <person name="Marshall W.F."/>
            <person name="Qu L.H."/>
            <person name="Nelson D.R."/>
            <person name="Sanderfoot A.A."/>
            <person name="Spalding M.H."/>
            <person name="Kapitonov V.V."/>
            <person name="Ren Q."/>
            <person name="Ferris P."/>
            <person name="Lindquist E."/>
            <person name="Shapiro H."/>
            <person name="Lucas S.M."/>
            <person name="Grimwood J."/>
            <person name="Schmutz J."/>
            <person name="Cardol P."/>
            <person name="Cerutti H."/>
            <person name="Chanfreau G."/>
            <person name="Chen C.L."/>
            <person name="Cognat V."/>
            <person name="Croft M.T."/>
            <person name="Dent R."/>
            <person name="Dutcher S."/>
            <person name="Fernandez E."/>
            <person name="Fukuzawa H."/>
            <person name="Gonzalez-Ballester D."/>
            <person name="Gonzalez-Halphen D."/>
            <person name="Hallmann A."/>
            <person name="Hanikenne M."/>
            <person name="Hippler M."/>
            <person name="Inwood W."/>
            <person name="Jabbari K."/>
            <person name="Kalanon M."/>
            <person name="Kuras R."/>
            <person name="Lefebvre P.A."/>
            <person name="Lemaire S.D."/>
            <person name="Lobanov A.V."/>
            <person name="Lohr M."/>
            <person name="Manuell A."/>
            <person name="Meier I."/>
            <person name="Mets L."/>
            <person name="Mittag M."/>
            <person name="Mittelmeier T."/>
            <person name="Moroney J.V."/>
            <person name="Moseley J."/>
            <person name="Napoli C."/>
            <person name="Nedelcu A.M."/>
            <person name="Niyogi K."/>
            <person name="Novoselov S.V."/>
            <person name="Paulsen I.T."/>
            <person name="Pazour G."/>
            <person name="Purton S."/>
            <person name="Ral J.P."/>
            <person name="Riano-Pachon D.M."/>
            <person name="Riekhof W."/>
            <person name="Rymarquis L."/>
            <person name="Schroda M."/>
            <person name="Stern D."/>
            <person name="Umen J."/>
            <person name="Willows R."/>
            <person name="Wilson N."/>
            <person name="Zimmer S.L."/>
            <person name="Allmer J."/>
            <person name="Balk J."/>
            <person name="Bisova K."/>
            <person name="Chen C.J."/>
            <person name="Elias M."/>
            <person name="Gendler K."/>
            <person name="Hauser C."/>
            <person name="Lamb M.R."/>
            <person name="Ledford H."/>
            <person name="Long J.C."/>
            <person name="Minagawa J."/>
            <person name="Page M.D."/>
            <person name="Pan J."/>
            <person name="Pootakham W."/>
            <person name="Roje S."/>
            <person name="Rose A."/>
            <person name="Stahlberg E."/>
            <person name="Terauchi A.M."/>
            <person name="Yang P."/>
            <person name="Ball S."/>
            <person name="Bowler C."/>
            <person name="Dieckmann C.L."/>
            <person name="Gladyshev V.N."/>
            <person name="Green P."/>
            <person name="Jorgensen R."/>
            <person name="Mayfield S."/>
            <person name="Mueller-Roeber B."/>
            <person name="Rajamani S."/>
            <person name="Sayre R.T."/>
            <person name="Brokstein P."/>
            <person name="Dubchak I."/>
            <person name="Goodstein D."/>
            <person name="Hornick L."/>
            <person name="Huang Y.W."/>
            <person name="Jhaveri J."/>
            <person name="Luo Y."/>
            <person name="Martinez D."/>
            <person name="Ngau W.C."/>
            <person name="Otillar B."/>
            <person name="Poliakov A."/>
            <person name="Porter A."/>
            <person name="Szajkowski L."/>
            <person name="Werner G."/>
            <person name="Zhou K."/>
            <person name="Grigoriev I.V."/>
            <person name="Rokhsar D.S."/>
            <person name="Grossman A.R."/>
        </authorList>
    </citation>
    <scope>NUCLEOTIDE SEQUENCE [LARGE SCALE GENOMIC DNA]</scope>
    <source>
        <strain evidence="3">CC-503</strain>
    </source>
</reference>
<sequence>MFYRTATASQQTVASGRQSSVLHRLAPQLLAARPSISQQHHLNAASPAQWSSANRSAALLGLTRAGSLLAMSCLADEAMAASYTEEPAVATSSFAAASAVATQLPAEGNGKPASTGPMLLASGAFVLPHPDKVAKGGEDWYFIAANHRAVGVADGVGGWSEVGVDAGAYARQLMGNAAVVADESTASAPDAQVELSAQEILERAYSQTTVRGSSTACVAVLNGDSLGVSNLGDSGLLILRAGKVAFHTPQQQHGFNFPYQIGSADSMSDSPSSAQRFEVAVQPGDLLVLGTDGLWDNCFDEEVASVLKYCGEQKMEVAKMAQVLAHYARHRASDSKFASPFAYAAFQAGYAYMGGKMDDITVVICQVQQPAKL</sequence>
<keyword evidence="1" id="KW-0460">Magnesium</keyword>
<dbReference type="eggNOG" id="KOG1379">
    <property type="taxonomic scope" value="Eukaryota"/>
</dbReference>
<dbReference type="Gramene" id="PNW81688">
    <property type="protein sequence ID" value="PNW81688"/>
    <property type="gene ID" value="CHLRE_06g256300v5"/>
</dbReference>
<comment type="cofactor">
    <cofactor evidence="1">
        <name>Mg(2+)</name>
        <dbReference type="ChEBI" id="CHEBI:18420"/>
    </cofactor>
</comment>
<comment type="similarity">
    <text evidence="1">Belongs to the PP2C family.</text>
</comment>
<dbReference type="SUPFAM" id="SSF81606">
    <property type="entry name" value="PP2C-like"/>
    <property type="match status" value="1"/>
</dbReference>
<comment type="cofactor">
    <cofactor evidence="1">
        <name>Mn(2+)</name>
        <dbReference type="ChEBI" id="CHEBI:29035"/>
    </cofactor>
</comment>
<dbReference type="EC" id="3.1.3.16" evidence="1"/>
<name>A8HY41_CHLRE</name>
<proteinExistence type="inferred from homology"/>
<gene>
    <name evidence="2" type="ORF">CHLRE_06g256300v5</name>
</gene>
<dbReference type="InterPro" id="IPR036457">
    <property type="entry name" value="PPM-type-like_dom_sf"/>
</dbReference>
<organism evidence="2 3">
    <name type="scientific">Chlamydomonas reinhardtii</name>
    <name type="common">Chlamydomonas smithii</name>
    <dbReference type="NCBI Taxonomy" id="3055"/>
    <lineage>
        <taxon>Eukaryota</taxon>
        <taxon>Viridiplantae</taxon>
        <taxon>Chlorophyta</taxon>
        <taxon>core chlorophytes</taxon>
        <taxon>Chlorophyceae</taxon>
        <taxon>CS clade</taxon>
        <taxon>Chlamydomonadales</taxon>
        <taxon>Chlamydomonadaceae</taxon>
        <taxon>Chlamydomonas</taxon>
    </lineage>
</organism>
<dbReference type="OrthoDB" id="60843at2759"/>
<dbReference type="Pfam" id="PF07228">
    <property type="entry name" value="SpoIIE"/>
    <property type="match status" value="1"/>
</dbReference>
<dbReference type="Proteomes" id="UP000006906">
    <property type="component" value="Chromosome 6"/>
</dbReference>
<keyword evidence="1" id="KW-0479">Metal-binding</keyword>
<dbReference type="ExpressionAtlas" id="A8HY41">
    <property type="expression patterns" value="differential"/>
</dbReference>
<dbReference type="PaxDb" id="3055-EDP08600"/>
<protein>
    <recommendedName>
        <fullName evidence="1">Protein phosphatase</fullName>
        <ecNumber evidence="1">3.1.3.16</ecNumber>
    </recommendedName>
</protein>
<dbReference type="OMA" id="QKACNSL"/>
<keyword evidence="1" id="KW-0904">Protein phosphatase</keyword>
<keyword evidence="1" id="KW-0378">Hydrolase</keyword>
<dbReference type="GO" id="GO:0046872">
    <property type="term" value="F:metal ion binding"/>
    <property type="evidence" value="ECO:0007669"/>
    <property type="project" value="UniProtKB-UniRule"/>
</dbReference>
<dbReference type="KEGG" id="cre:CHLRE_06g256300v5"/>
<dbReference type="CDD" id="cd00143">
    <property type="entry name" value="PP2Cc"/>
    <property type="match status" value="1"/>
</dbReference>
<dbReference type="GO" id="GO:0004722">
    <property type="term" value="F:protein serine/threonine phosphatase activity"/>
    <property type="evidence" value="ECO:0000318"/>
    <property type="project" value="GO_Central"/>
</dbReference>
<dbReference type="EMBL" id="CM008967">
    <property type="protein sequence ID" value="PNW81688.1"/>
    <property type="molecule type" value="Genomic_DNA"/>
</dbReference>
<dbReference type="FunCoup" id="A8HY41">
    <property type="interactions" value="1086"/>
</dbReference>
<dbReference type="GeneID" id="5722118"/>
<keyword evidence="3" id="KW-1185">Reference proteome</keyword>
<dbReference type="RefSeq" id="XP_001696623.1">
    <property type="nucleotide sequence ID" value="XM_001696571.2"/>
</dbReference>
<keyword evidence="1" id="KW-0464">Manganese</keyword>
<comment type="catalytic activity">
    <reaction evidence="1">
        <text>O-phospho-L-seryl-[protein] + H2O = L-seryl-[protein] + phosphate</text>
        <dbReference type="Rhea" id="RHEA:20629"/>
        <dbReference type="Rhea" id="RHEA-COMP:9863"/>
        <dbReference type="Rhea" id="RHEA-COMP:11604"/>
        <dbReference type="ChEBI" id="CHEBI:15377"/>
        <dbReference type="ChEBI" id="CHEBI:29999"/>
        <dbReference type="ChEBI" id="CHEBI:43474"/>
        <dbReference type="ChEBI" id="CHEBI:83421"/>
        <dbReference type="EC" id="3.1.3.16"/>
    </reaction>
</comment>
<dbReference type="SMART" id="SM00331">
    <property type="entry name" value="PP2C_SIG"/>
    <property type="match status" value="1"/>
</dbReference>
<dbReference type="HOGENOM" id="CLU_029404_3_3_1"/>
<dbReference type="InParanoid" id="A8HY41"/>